<protein>
    <submittedName>
        <fullName evidence="1">Uncharacterized protein</fullName>
    </submittedName>
</protein>
<sequence>MFRAGSFSSPRIYAAGFLWKKKERIICAVGRSLAMWGSVNLGRWGAPGMIDLVVGSRVVNG</sequence>
<evidence type="ECO:0000313" key="1">
    <source>
        <dbReference type="EMBL" id="ACR35502.1"/>
    </source>
</evidence>
<name>C4J2V2_MAIZE</name>
<reference evidence="1" key="1">
    <citation type="journal article" date="2009" name="PLoS Genet.">
        <title>Sequencing, mapping, and analysis of 27,455 maize full-length cDNAs.</title>
        <authorList>
            <person name="Soderlund C."/>
            <person name="Descour A."/>
            <person name="Kudrna D."/>
            <person name="Bomhoff M."/>
            <person name="Boyd L."/>
            <person name="Currie J."/>
            <person name="Angelova A."/>
            <person name="Collura K."/>
            <person name="Wissotski M."/>
            <person name="Ashley E."/>
            <person name="Morrow D."/>
            <person name="Fernandes J."/>
            <person name="Walbot V."/>
            <person name="Yu Y."/>
        </authorList>
    </citation>
    <scope>NUCLEOTIDE SEQUENCE</scope>
    <source>
        <strain evidence="1">B73</strain>
    </source>
</reference>
<dbReference type="AlphaFoldDB" id="C4J2V2"/>
<reference evidence="1" key="2">
    <citation type="submission" date="2012-06" db="EMBL/GenBank/DDBJ databases">
        <authorList>
            <person name="Yu Y."/>
            <person name="Currie J."/>
            <person name="Lomeli R."/>
            <person name="Angelova A."/>
            <person name="Collura K."/>
            <person name="Wissotski M."/>
            <person name="Campos D."/>
            <person name="Kudrna D."/>
            <person name="Golser W."/>
            <person name="Ashely E."/>
            <person name="Descour A."/>
            <person name="Fernandes J."/>
            <person name="Soderlund C."/>
            <person name="Walbot V."/>
        </authorList>
    </citation>
    <scope>NUCLEOTIDE SEQUENCE</scope>
    <source>
        <strain evidence="1">B73</strain>
    </source>
</reference>
<proteinExistence type="evidence at transcript level"/>
<accession>C4J2V2</accession>
<dbReference type="EMBL" id="BT085149">
    <property type="protein sequence ID" value="ACR35502.1"/>
    <property type="molecule type" value="mRNA"/>
</dbReference>
<organism evidence="1">
    <name type="scientific">Zea mays</name>
    <name type="common">Maize</name>
    <dbReference type="NCBI Taxonomy" id="4577"/>
    <lineage>
        <taxon>Eukaryota</taxon>
        <taxon>Viridiplantae</taxon>
        <taxon>Streptophyta</taxon>
        <taxon>Embryophyta</taxon>
        <taxon>Tracheophyta</taxon>
        <taxon>Spermatophyta</taxon>
        <taxon>Magnoliopsida</taxon>
        <taxon>Liliopsida</taxon>
        <taxon>Poales</taxon>
        <taxon>Poaceae</taxon>
        <taxon>PACMAD clade</taxon>
        <taxon>Panicoideae</taxon>
        <taxon>Andropogonodae</taxon>
        <taxon>Andropogoneae</taxon>
        <taxon>Tripsacinae</taxon>
        <taxon>Zea</taxon>
    </lineage>
</organism>